<feature type="compositionally biased region" description="Basic and acidic residues" evidence="6">
    <location>
        <begin position="245"/>
        <end position="256"/>
    </location>
</feature>
<dbReference type="InterPro" id="IPR036869">
    <property type="entry name" value="J_dom_sf"/>
</dbReference>
<dbReference type="Gene3D" id="3.30.70.330">
    <property type="match status" value="1"/>
</dbReference>
<keyword evidence="9" id="KW-1185">Reference proteome</keyword>
<reference evidence="8 9" key="1">
    <citation type="journal article" date="2023" name="G3 (Bethesda)">
        <title>A high-quality reference genome for the fission yeast Schizosaccharomyces osmophilus.</title>
        <authorList>
            <person name="Jia G.S."/>
            <person name="Zhang W.C."/>
            <person name="Liang Y."/>
            <person name="Liu X.H."/>
            <person name="Rhind N."/>
            <person name="Pidoux A."/>
            <person name="Brysch-Herzberg M."/>
            <person name="Du L.L."/>
        </authorList>
    </citation>
    <scope>NUCLEOTIDE SEQUENCE [LARGE SCALE GENOMIC DNA]</scope>
    <source>
        <strain evidence="8 9">CBS 15793</strain>
    </source>
</reference>
<dbReference type="CDD" id="cd06257">
    <property type="entry name" value="DnaJ"/>
    <property type="match status" value="1"/>
</dbReference>
<comment type="subcellular location">
    <subcellularLocation>
        <location evidence="2">Cytoplasm</location>
    </subcellularLocation>
    <subcellularLocation>
        <location evidence="1">Nucleus</location>
    </subcellularLocation>
</comment>
<evidence type="ECO:0000256" key="1">
    <source>
        <dbReference type="ARBA" id="ARBA00004123"/>
    </source>
</evidence>
<evidence type="ECO:0000256" key="4">
    <source>
        <dbReference type="ARBA" id="ARBA00023186"/>
    </source>
</evidence>
<dbReference type="Gene3D" id="1.10.287.110">
    <property type="entry name" value="DnaJ domain"/>
    <property type="match status" value="1"/>
</dbReference>
<dbReference type="SUPFAM" id="SSF46565">
    <property type="entry name" value="Chaperone J-domain"/>
    <property type="match status" value="1"/>
</dbReference>
<gene>
    <name evidence="8" type="primary">cwf23</name>
    <name evidence="8" type="ORF">SOMG_04273</name>
</gene>
<keyword evidence="5" id="KW-0539">Nucleus</keyword>
<protein>
    <submittedName>
        <fullName evidence="8">DNAJ domain protein Cwf23</fullName>
    </submittedName>
</protein>
<organism evidence="8 9">
    <name type="scientific">Schizosaccharomyces osmophilus</name>
    <dbReference type="NCBI Taxonomy" id="2545709"/>
    <lineage>
        <taxon>Eukaryota</taxon>
        <taxon>Fungi</taxon>
        <taxon>Dikarya</taxon>
        <taxon>Ascomycota</taxon>
        <taxon>Taphrinomycotina</taxon>
        <taxon>Schizosaccharomycetes</taxon>
        <taxon>Schizosaccharomycetales</taxon>
        <taxon>Schizosaccharomycetaceae</taxon>
        <taxon>Schizosaccharomyces</taxon>
    </lineage>
</organism>
<dbReference type="PROSITE" id="PS00636">
    <property type="entry name" value="DNAJ_1"/>
    <property type="match status" value="1"/>
</dbReference>
<keyword evidence="3" id="KW-0963">Cytoplasm</keyword>
<dbReference type="PROSITE" id="PS50076">
    <property type="entry name" value="DNAJ_2"/>
    <property type="match status" value="1"/>
</dbReference>
<dbReference type="Pfam" id="PF00226">
    <property type="entry name" value="DnaJ"/>
    <property type="match status" value="1"/>
</dbReference>
<accession>A0AAE9WKD7</accession>
<dbReference type="PRINTS" id="PR00625">
    <property type="entry name" value="JDOMAIN"/>
</dbReference>
<keyword evidence="4" id="KW-0143">Chaperone</keyword>
<feature type="region of interest" description="Disordered" evidence="6">
    <location>
        <begin position="134"/>
        <end position="161"/>
    </location>
</feature>
<dbReference type="SUPFAM" id="SSF54928">
    <property type="entry name" value="RNA-binding domain, RBD"/>
    <property type="match status" value="1"/>
</dbReference>
<evidence type="ECO:0000256" key="3">
    <source>
        <dbReference type="ARBA" id="ARBA00022490"/>
    </source>
</evidence>
<dbReference type="KEGG" id="som:SOMG_04273"/>
<dbReference type="InterPro" id="IPR052094">
    <property type="entry name" value="Pre-mRNA-splicing_ERAD"/>
</dbReference>
<evidence type="ECO:0000256" key="5">
    <source>
        <dbReference type="ARBA" id="ARBA00023242"/>
    </source>
</evidence>
<dbReference type="GO" id="GO:0005737">
    <property type="term" value="C:cytoplasm"/>
    <property type="evidence" value="ECO:0007669"/>
    <property type="project" value="UniProtKB-SubCell"/>
</dbReference>
<evidence type="ECO:0000313" key="9">
    <source>
        <dbReference type="Proteomes" id="UP001212411"/>
    </source>
</evidence>
<dbReference type="AlphaFoldDB" id="A0AAE9WKD7"/>
<dbReference type="GO" id="GO:0005681">
    <property type="term" value="C:spliceosomal complex"/>
    <property type="evidence" value="ECO:0007669"/>
    <property type="project" value="TreeGrafter"/>
</dbReference>
<proteinExistence type="predicted"/>
<evidence type="ECO:0000256" key="2">
    <source>
        <dbReference type="ARBA" id="ARBA00004496"/>
    </source>
</evidence>
<dbReference type="GeneID" id="80877749"/>
<dbReference type="GO" id="GO:0000390">
    <property type="term" value="P:spliceosomal complex disassembly"/>
    <property type="evidence" value="ECO:0007669"/>
    <property type="project" value="TreeGrafter"/>
</dbReference>
<dbReference type="GO" id="GO:0003676">
    <property type="term" value="F:nucleic acid binding"/>
    <property type="evidence" value="ECO:0007669"/>
    <property type="project" value="InterPro"/>
</dbReference>
<feature type="region of interest" description="Disordered" evidence="6">
    <location>
        <begin position="243"/>
        <end position="288"/>
    </location>
</feature>
<sequence length="288" mass="34105">MGLEEETIDYYELLGISEDAQDADINRAWRKTSLKYHPDKNPDDPNAAEKFHLLQIAYNALTDTKTRQAYDAERLAKLARQRREEAFDLNRRTMADKLRDREKGFYFSEQQKDLENNRLREKLRSLQEQSARLRREREERLFQGDDSNKRKREESPEKTRSISDLDRSVKVRWKKKYVDQVDESLLRSFYSNFGPIHDIIIQKTVNDDKKYVYAILVFNTLDAAYSAVTAESPSVIKDAQWLKPSEGKKSVEEKQPKTSMDYEELTMLRMKQKQREREQEMKATTAET</sequence>
<dbReference type="PANTHER" id="PTHR44313">
    <property type="entry name" value="DNAJ HOMOLOG SUBFAMILY C MEMBER 17"/>
    <property type="match status" value="1"/>
</dbReference>
<dbReference type="PANTHER" id="PTHR44313:SF1">
    <property type="entry name" value="DNAJ HOMOLOG SUBFAMILY C MEMBER 17"/>
    <property type="match status" value="1"/>
</dbReference>
<dbReference type="InterPro" id="IPR012677">
    <property type="entry name" value="Nucleotide-bd_a/b_plait_sf"/>
</dbReference>
<dbReference type="InterPro" id="IPR035979">
    <property type="entry name" value="RBD_domain_sf"/>
</dbReference>
<name>A0AAE9WKD7_9SCHI</name>
<dbReference type="Proteomes" id="UP001212411">
    <property type="component" value="Chromosome 3"/>
</dbReference>
<feature type="domain" description="J" evidence="7">
    <location>
        <begin position="9"/>
        <end position="74"/>
    </location>
</feature>
<dbReference type="EMBL" id="CP115613">
    <property type="protein sequence ID" value="WBW75428.1"/>
    <property type="molecule type" value="Genomic_DNA"/>
</dbReference>
<evidence type="ECO:0000259" key="7">
    <source>
        <dbReference type="PROSITE" id="PS50076"/>
    </source>
</evidence>
<dbReference type="RefSeq" id="XP_056039671.1">
    <property type="nucleotide sequence ID" value="XM_056183060.1"/>
</dbReference>
<dbReference type="InterPro" id="IPR018253">
    <property type="entry name" value="DnaJ_domain_CS"/>
</dbReference>
<evidence type="ECO:0000256" key="6">
    <source>
        <dbReference type="SAM" id="MobiDB-lite"/>
    </source>
</evidence>
<dbReference type="InterPro" id="IPR001623">
    <property type="entry name" value="DnaJ_domain"/>
</dbReference>
<evidence type="ECO:0000313" key="8">
    <source>
        <dbReference type="EMBL" id="WBW75428.1"/>
    </source>
</evidence>
<dbReference type="SMART" id="SM00271">
    <property type="entry name" value="DnaJ"/>
    <property type="match status" value="1"/>
</dbReference>